<accession>A0A1H4VRJ6</accession>
<dbReference type="RefSeq" id="WP_092318636.1">
    <property type="nucleotide sequence ID" value="NZ_FNTJ01000002.1"/>
</dbReference>
<dbReference type="EMBL" id="FNTJ01000002">
    <property type="protein sequence ID" value="SEC82924.1"/>
    <property type="molecule type" value="Genomic_DNA"/>
</dbReference>
<keyword evidence="2" id="KW-0732">Signal</keyword>
<feature type="signal peptide" evidence="2">
    <location>
        <begin position="1"/>
        <end position="21"/>
    </location>
</feature>
<dbReference type="SMART" id="SM00028">
    <property type="entry name" value="TPR"/>
    <property type="match status" value="3"/>
</dbReference>
<name>A0A1H4VRJ6_9PSED</name>
<dbReference type="AlphaFoldDB" id="A0A1H4VRJ6"/>
<feature type="repeat" description="TPR" evidence="1">
    <location>
        <begin position="345"/>
        <end position="378"/>
    </location>
</feature>
<evidence type="ECO:0000256" key="1">
    <source>
        <dbReference type="PROSITE-ProRule" id="PRU00339"/>
    </source>
</evidence>
<feature type="chain" id="PRO_5011610512" evidence="2">
    <location>
        <begin position="22"/>
        <end position="390"/>
    </location>
</feature>
<feature type="repeat" description="TPR" evidence="1">
    <location>
        <begin position="271"/>
        <end position="304"/>
    </location>
</feature>
<proteinExistence type="predicted"/>
<organism evidence="3 4">
    <name type="scientific">Pseudomonas saponiphila</name>
    <dbReference type="NCBI Taxonomy" id="556534"/>
    <lineage>
        <taxon>Bacteria</taxon>
        <taxon>Pseudomonadati</taxon>
        <taxon>Pseudomonadota</taxon>
        <taxon>Gammaproteobacteria</taxon>
        <taxon>Pseudomonadales</taxon>
        <taxon>Pseudomonadaceae</taxon>
        <taxon>Pseudomonas</taxon>
    </lineage>
</organism>
<reference evidence="4" key="1">
    <citation type="submission" date="2016-10" db="EMBL/GenBank/DDBJ databases">
        <authorList>
            <person name="Varghese N."/>
            <person name="Submissions S."/>
        </authorList>
    </citation>
    <scope>NUCLEOTIDE SEQUENCE [LARGE SCALE GENOMIC DNA]</scope>
    <source>
        <strain evidence="4">DSM 9751</strain>
    </source>
</reference>
<dbReference type="Pfam" id="PF13181">
    <property type="entry name" value="TPR_8"/>
    <property type="match status" value="1"/>
</dbReference>
<dbReference type="InterPro" id="IPR019734">
    <property type="entry name" value="TPR_rpt"/>
</dbReference>
<dbReference type="Gene3D" id="1.25.40.10">
    <property type="entry name" value="Tetratricopeptide repeat domain"/>
    <property type="match status" value="1"/>
</dbReference>
<protein>
    <submittedName>
        <fullName evidence="3">Tetratricopeptide repeat-containing protein</fullName>
    </submittedName>
</protein>
<dbReference type="Pfam" id="PF13424">
    <property type="entry name" value="TPR_12"/>
    <property type="match status" value="1"/>
</dbReference>
<evidence type="ECO:0000313" key="3">
    <source>
        <dbReference type="EMBL" id="SEC82924.1"/>
    </source>
</evidence>
<evidence type="ECO:0000256" key="2">
    <source>
        <dbReference type="SAM" id="SignalP"/>
    </source>
</evidence>
<keyword evidence="1" id="KW-0802">TPR repeat</keyword>
<dbReference type="Proteomes" id="UP000198982">
    <property type="component" value="Unassembled WGS sequence"/>
</dbReference>
<dbReference type="InterPro" id="IPR011990">
    <property type="entry name" value="TPR-like_helical_dom_sf"/>
</dbReference>
<keyword evidence="4" id="KW-1185">Reference proteome</keyword>
<evidence type="ECO:0000313" key="4">
    <source>
        <dbReference type="Proteomes" id="UP000198982"/>
    </source>
</evidence>
<dbReference type="SUPFAM" id="SSF48452">
    <property type="entry name" value="TPR-like"/>
    <property type="match status" value="1"/>
</dbReference>
<dbReference type="PROSITE" id="PS50005">
    <property type="entry name" value="TPR"/>
    <property type="match status" value="2"/>
</dbReference>
<gene>
    <name evidence="3" type="ORF">SAMN05216178_5032</name>
</gene>
<sequence>MAFFRLAALLWLGMLSVSVQAQAVSIQVLDAVAKGAPLADAQVQLQQGATQVAGSTDAQGRVTLTAQVADSPASELLIRKAGYADLRVKCPCQGLNYALSPLLDNPESLRIVLSWSAPGQDLDAHLSYPHKLLYFATGKGPGARLDSDSSDSSRPETITIDQRVPGDAYVFAVHDFTNSTSYEALSLGRSQARVFVYKGAALIRSYRVPQNRKGNLWVVFRLTADGRLQDIDRLLQGSEEPESVMSALDPLLENAKSIDEVVAKDFGPVDAKSLNLKGEESYRKGDFGGARIFYSEAIELEPSFAQAYSNLALANRKNSRPDEAIAADRKAIALASGPAASTIRASAYYDMARIYEDAGQLATALEHYQKAREQKANPVYDKAIERLQNR</sequence>